<sequence length="253" mass="26067">MTRSEVVNAGQRDVPGEVEELRRRLAGMSGDTVSETSVLPVPDAMTPLFPRGGLSRGTVVASAGATTVPMAIIAETTRVGATVALVGLPRLNLAAAMDMGADLSRVAVVTEPGVDPLEVAGVLLDGIDLVVLGPELGHGRMRGPVAPSRARVLAGRARKQSSTLLVLGDWPGAAVRISSEVTDYQHVPARRSGYGRIGGFGVDVQVSASGARPSTGRFDLVTPGMGDEQGVLQLVAVDVDVRAPARPKLAVAN</sequence>
<proteinExistence type="predicted"/>
<organism evidence="1 2">
    <name type="scientific">Gordonia liuliyuniae</name>
    <dbReference type="NCBI Taxonomy" id="2911517"/>
    <lineage>
        <taxon>Bacteria</taxon>
        <taxon>Bacillati</taxon>
        <taxon>Actinomycetota</taxon>
        <taxon>Actinomycetes</taxon>
        <taxon>Mycobacteriales</taxon>
        <taxon>Gordoniaceae</taxon>
        <taxon>Gordonia</taxon>
    </lineage>
</organism>
<accession>A0ABS9IXT7</accession>
<protein>
    <submittedName>
        <fullName evidence="1">DNA recombination/repair protein RecA</fullName>
    </submittedName>
</protein>
<name>A0ABS9IXT7_9ACTN</name>
<dbReference type="Proteomes" id="UP001200110">
    <property type="component" value="Unassembled WGS sequence"/>
</dbReference>
<evidence type="ECO:0000313" key="2">
    <source>
        <dbReference type="Proteomes" id="UP001200110"/>
    </source>
</evidence>
<comment type="caution">
    <text evidence="1">The sequence shown here is derived from an EMBL/GenBank/DDBJ whole genome shotgun (WGS) entry which is preliminary data.</text>
</comment>
<gene>
    <name evidence="1" type="ORF">L5G33_18085</name>
</gene>
<reference evidence="1 2" key="1">
    <citation type="submission" date="2022-01" db="EMBL/GenBank/DDBJ databases">
        <authorList>
            <person name="Huang Y."/>
        </authorList>
    </citation>
    <scope>NUCLEOTIDE SEQUENCE [LARGE SCALE GENOMIC DNA]</scope>
    <source>
        <strain evidence="1 2">HY366</strain>
    </source>
</reference>
<keyword evidence="2" id="KW-1185">Reference proteome</keyword>
<evidence type="ECO:0000313" key="1">
    <source>
        <dbReference type="EMBL" id="MCF8590369.1"/>
    </source>
</evidence>
<dbReference type="EMBL" id="JAKKOR010000013">
    <property type="protein sequence ID" value="MCF8590369.1"/>
    <property type="molecule type" value="Genomic_DNA"/>
</dbReference>
<dbReference type="RefSeq" id="WP_236999559.1">
    <property type="nucleotide sequence ID" value="NZ_JAKKOR010000013.1"/>
</dbReference>